<gene>
    <name evidence="1" type="ORF">ElyMa_002326200</name>
</gene>
<sequence length="240" mass="27451">MIAQRREQYIEGKVLNARTRTFIPNVYVINLTSVSGTTTDQTGTFKIQSKVRDKLYFSFLGFKPIKVEVTNDMIKYRGTEVALTELAYALETDVATLYSFTGFLDIDARNTPITVGRRYNISGLPNRSYEVGDYSPGAVTKMLGGLFGVDNSLYSVFRRKAEKMKKLRLMRKNTDIKAFLSSKYDRNMILEFLGISIYDLEAILKNCNYSNLFIKKANDLQVLEAVSTCYDNFNILNRYN</sequence>
<dbReference type="AlphaFoldDB" id="A0AAV4G6Z4"/>
<protein>
    <submittedName>
        <fullName evidence="1">CarboxypepD_reg-like domain-containing protein</fullName>
    </submittedName>
</protein>
<accession>A0AAV4G6Z4</accession>
<evidence type="ECO:0000313" key="2">
    <source>
        <dbReference type="Proteomes" id="UP000762676"/>
    </source>
</evidence>
<name>A0AAV4G6Z4_9GAST</name>
<dbReference type="InterPro" id="IPR008969">
    <property type="entry name" value="CarboxyPept-like_regulatory"/>
</dbReference>
<evidence type="ECO:0000313" key="1">
    <source>
        <dbReference type="EMBL" id="GFR80820.1"/>
    </source>
</evidence>
<dbReference type="EMBL" id="BMAT01004790">
    <property type="protein sequence ID" value="GFR80820.1"/>
    <property type="molecule type" value="Genomic_DNA"/>
</dbReference>
<dbReference type="SUPFAM" id="SSF49464">
    <property type="entry name" value="Carboxypeptidase regulatory domain-like"/>
    <property type="match status" value="1"/>
</dbReference>
<organism evidence="1 2">
    <name type="scientific">Elysia marginata</name>
    <dbReference type="NCBI Taxonomy" id="1093978"/>
    <lineage>
        <taxon>Eukaryota</taxon>
        <taxon>Metazoa</taxon>
        <taxon>Spiralia</taxon>
        <taxon>Lophotrochozoa</taxon>
        <taxon>Mollusca</taxon>
        <taxon>Gastropoda</taxon>
        <taxon>Heterobranchia</taxon>
        <taxon>Euthyneura</taxon>
        <taxon>Panpulmonata</taxon>
        <taxon>Sacoglossa</taxon>
        <taxon>Placobranchoidea</taxon>
        <taxon>Plakobranchidae</taxon>
        <taxon>Elysia</taxon>
    </lineage>
</organism>
<dbReference type="Pfam" id="PF13715">
    <property type="entry name" value="CarbopepD_reg_2"/>
    <property type="match status" value="1"/>
</dbReference>
<reference evidence="1 2" key="1">
    <citation type="journal article" date="2021" name="Elife">
        <title>Chloroplast acquisition without the gene transfer in kleptoplastic sea slugs, Plakobranchus ocellatus.</title>
        <authorList>
            <person name="Maeda T."/>
            <person name="Takahashi S."/>
            <person name="Yoshida T."/>
            <person name="Shimamura S."/>
            <person name="Takaki Y."/>
            <person name="Nagai Y."/>
            <person name="Toyoda A."/>
            <person name="Suzuki Y."/>
            <person name="Arimoto A."/>
            <person name="Ishii H."/>
            <person name="Satoh N."/>
            <person name="Nishiyama T."/>
            <person name="Hasebe M."/>
            <person name="Maruyama T."/>
            <person name="Minagawa J."/>
            <person name="Obokata J."/>
            <person name="Shigenobu S."/>
        </authorList>
    </citation>
    <scope>NUCLEOTIDE SEQUENCE [LARGE SCALE GENOMIC DNA]</scope>
</reference>
<dbReference type="Proteomes" id="UP000762676">
    <property type="component" value="Unassembled WGS sequence"/>
</dbReference>
<proteinExistence type="predicted"/>
<comment type="caution">
    <text evidence="1">The sequence shown here is derived from an EMBL/GenBank/DDBJ whole genome shotgun (WGS) entry which is preliminary data.</text>
</comment>
<keyword evidence="2" id="KW-1185">Reference proteome</keyword>